<protein>
    <submittedName>
        <fullName evidence="2">Uncharacterized protein</fullName>
    </submittedName>
</protein>
<reference evidence="3" key="2">
    <citation type="submission" date="2015-01" db="EMBL/GenBank/DDBJ databases">
        <title>Evolutionary Origins and Diversification of the Mycorrhizal Mutualists.</title>
        <authorList>
            <consortium name="DOE Joint Genome Institute"/>
            <consortium name="Mycorrhizal Genomics Consortium"/>
            <person name="Kohler A."/>
            <person name="Kuo A."/>
            <person name="Nagy L.G."/>
            <person name="Floudas D."/>
            <person name="Copeland A."/>
            <person name="Barry K.W."/>
            <person name="Cichocki N."/>
            <person name="Veneault-Fourrey C."/>
            <person name="LaButti K."/>
            <person name="Lindquist E.A."/>
            <person name="Lipzen A."/>
            <person name="Lundell T."/>
            <person name="Morin E."/>
            <person name="Murat C."/>
            <person name="Riley R."/>
            <person name="Ohm R."/>
            <person name="Sun H."/>
            <person name="Tunlid A."/>
            <person name="Henrissat B."/>
            <person name="Grigoriev I.V."/>
            <person name="Hibbett D.S."/>
            <person name="Martin F."/>
        </authorList>
    </citation>
    <scope>NUCLEOTIDE SEQUENCE [LARGE SCALE GENOMIC DNA]</scope>
    <source>
        <strain evidence="3">MUT 4182</strain>
    </source>
</reference>
<sequence length="355" mass="39768">MSTTITYRSVSSIDPTRVLRSGAERRELRAEARYELEFLFSRASCNNHLAPVTITTIAESAPHTLDPWNPALKQLFERVFYGITDTNSSFPGPVQFPLAADETAALRGNRAGHIRLHNHETLLTLIHRQNKHSWWGRLRRSTHYQKPRQSTLCEGKQLVPPFWCCQKTTRIKKSFSKGRNDFFKARAKGICQHLRRGSPGTAFRHRLCQDRSDHGGCQATRSGQLLREGRTQATQSLKELVRTEKWLNDHGYDIEAHSQFKTPSDRTTLKAKLSSTASGARATGKMKGGSQRAADGGPGSAVNQTGDSATGRGGEDLKHIEFEVPLKEPEEQSESGMYTHEDVEDRELESQASSQ</sequence>
<keyword evidence="3" id="KW-1185">Reference proteome</keyword>
<accession>A0A0C3KK16</accession>
<dbReference type="EMBL" id="KN823127">
    <property type="protein sequence ID" value="KIO21803.1"/>
    <property type="molecule type" value="Genomic_DNA"/>
</dbReference>
<proteinExistence type="predicted"/>
<gene>
    <name evidence="2" type="ORF">M407DRAFT_10228</name>
</gene>
<evidence type="ECO:0000313" key="2">
    <source>
        <dbReference type="EMBL" id="KIO21803.1"/>
    </source>
</evidence>
<evidence type="ECO:0000313" key="3">
    <source>
        <dbReference type="Proteomes" id="UP000054248"/>
    </source>
</evidence>
<reference evidence="2 3" key="1">
    <citation type="submission" date="2014-04" db="EMBL/GenBank/DDBJ databases">
        <authorList>
            <consortium name="DOE Joint Genome Institute"/>
            <person name="Kuo A."/>
            <person name="Girlanda M."/>
            <person name="Perotto S."/>
            <person name="Kohler A."/>
            <person name="Nagy L.G."/>
            <person name="Floudas D."/>
            <person name="Copeland A."/>
            <person name="Barry K.W."/>
            <person name="Cichocki N."/>
            <person name="Veneault-Fourrey C."/>
            <person name="LaButti K."/>
            <person name="Lindquist E.A."/>
            <person name="Lipzen A."/>
            <person name="Lundell T."/>
            <person name="Morin E."/>
            <person name="Murat C."/>
            <person name="Sun H."/>
            <person name="Tunlid A."/>
            <person name="Henrissat B."/>
            <person name="Grigoriev I.V."/>
            <person name="Hibbett D.S."/>
            <person name="Martin F."/>
            <person name="Nordberg H.P."/>
            <person name="Cantor M.N."/>
            <person name="Hua S.X."/>
        </authorList>
    </citation>
    <scope>NUCLEOTIDE SEQUENCE [LARGE SCALE GENOMIC DNA]</scope>
    <source>
        <strain evidence="2 3">MUT 4182</strain>
    </source>
</reference>
<feature type="region of interest" description="Disordered" evidence="1">
    <location>
        <begin position="263"/>
        <end position="355"/>
    </location>
</feature>
<dbReference type="OrthoDB" id="3313660at2759"/>
<evidence type="ECO:0000256" key="1">
    <source>
        <dbReference type="SAM" id="MobiDB-lite"/>
    </source>
</evidence>
<organism evidence="2 3">
    <name type="scientific">Tulasnella calospora MUT 4182</name>
    <dbReference type="NCBI Taxonomy" id="1051891"/>
    <lineage>
        <taxon>Eukaryota</taxon>
        <taxon>Fungi</taxon>
        <taxon>Dikarya</taxon>
        <taxon>Basidiomycota</taxon>
        <taxon>Agaricomycotina</taxon>
        <taxon>Agaricomycetes</taxon>
        <taxon>Cantharellales</taxon>
        <taxon>Tulasnellaceae</taxon>
        <taxon>Tulasnella</taxon>
    </lineage>
</organism>
<dbReference type="AlphaFoldDB" id="A0A0C3KK16"/>
<feature type="compositionally biased region" description="Basic and acidic residues" evidence="1">
    <location>
        <begin position="313"/>
        <end position="330"/>
    </location>
</feature>
<name>A0A0C3KK16_9AGAM</name>
<dbReference type="Proteomes" id="UP000054248">
    <property type="component" value="Unassembled WGS sequence"/>
</dbReference>
<dbReference type="HOGENOM" id="CLU_781167_0_0_1"/>